<evidence type="ECO:0000256" key="3">
    <source>
        <dbReference type="ARBA" id="ARBA00022692"/>
    </source>
</evidence>
<evidence type="ECO:0000313" key="7">
    <source>
        <dbReference type="EMBL" id="GMG86602.1"/>
    </source>
</evidence>
<keyword evidence="2 6" id="KW-0997">Cell inner membrane</keyword>
<dbReference type="HAMAP" id="MF_01915">
    <property type="entry name" value="LPS_assembly_LptC"/>
    <property type="match status" value="1"/>
</dbReference>
<dbReference type="RefSeq" id="WP_285763145.1">
    <property type="nucleotide sequence ID" value="NZ_BSYJ01000002.1"/>
</dbReference>
<comment type="caution">
    <text evidence="7">The sequence shown here is derived from an EMBL/GenBank/DDBJ whole genome shotgun (WGS) entry which is preliminary data.</text>
</comment>
<dbReference type="Proteomes" id="UP001224392">
    <property type="component" value="Unassembled WGS sequence"/>
</dbReference>
<dbReference type="Gene3D" id="2.60.450.10">
    <property type="entry name" value="Lipopolysaccharide (LPS) transport protein A like domain"/>
    <property type="match status" value="1"/>
</dbReference>
<comment type="subcellular location">
    <subcellularLocation>
        <location evidence="6">Cell inner membrane</location>
        <topology evidence="6">Single-pass membrane protein</topology>
    </subcellularLocation>
</comment>
<keyword evidence="4 6" id="KW-1133">Transmembrane helix</keyword>
<dbReference type="PANTHER" id="PTHR37481:SF1">
    <property type="entry name" value="LIPOPOLYSACCHARIDE EXPORT SYSTEM PROTEIN LPTC"/>
    <property type="match status" value="1"/>
</dbReference>
<protein>
    <recommendedName>
        <fullName evidence="6">Lipopolysaccharide export system protein LptC</fullName>
    </recommendedName>
</protein>
<reference evidence="7 8" key="1">
    <citation type="submission" date="2023-04" db="EMBL/GenBank/DDBJ databases">
        <title>Marinobulbifer ophiurae gen. nov., sp. Nov., isolate from tissue of brittle star Ophioplocus japonicus.</title>
        <authorList>
            <person name="Kawano K."/>
            <person name="Sawayama S."/>
            <person name="Nakagawa S."/>
        </authorList>
    </citation>
    <scope>NUCLEOTIDE SEQUENCE [LARGE SCALE GENOMIC DNA]</scope>
    <source>
        <strain evidence="7 8">NKW57</strain>
    </source>
</reference>
<keyword evidence="3 6" id="KW-0812">Transmembrane</keyword>
<keyword evidence="1 6" id="KW-1003">Cell membrane</keyword>
<comment type="similarity">
    <text evidence="6">Belongs to the LptC family.</text>
</comment>
<evidence type="ECO:0000256" key="2">
    <source>
        <dbReference type="ARBA" id="ARBA00022519"/>
    </source>
</evidence>
<dbReference type="InterPro" id="IPR026265">
    <property type="entry name" value="LptC"/>
</dbReference>
<evidence type="ECO:0000256" key="1">
    <source>
        <dbReference type="ARBA" id="ARBA00022475"/>
    </source>
</evidence>
<dbReference type="InterPro" id="IPR052363">
    <property type="entry name" value="LPS_export_LptC"/>
</dbReference>
<name>A0ABQ6LX56_9GAMM</name>
<keyword evidence="8" id="KW-1185">Reference proteome</keyword>
<evidence type="ECO:0000256" key="6">
    <source>
        <dbReference type="HAMAP-Rule" id="MF_01915"/>
    </source>
</evidence>
<comment type="function">
    <text evidence="6">Involved in the assembly of lipopolysaccharide (LPS). Required for the translocation of LPS from the inner membrane to the outer membrane. Facilitates the transfer of LPS from the inner membrane to the periplasmic protein LptA. Could be a docking site for LptA.</text>
</comment>
<proteinExistence type="inferred from homology"/>
<comment type="subunit">
    <text evidence="6">Component of the lipopolysaccharide transport and assembly complex. Interacts with LptA and the LptBFG transporter complex.</text>
</comment>
<dbReference type="Pfam" id="PF06835">
    <property type="entry name" value="LptC"/>
    <property type="match status" value="1"/>
</dbReference>
<evidence type="ECO:0000256" key="5">
    <source>
        <dbReference type="ARBA" id="ARBA00023136"/>
    </source>
</evidence>
<gene>
    <name evidence="6" type="primary">lptC</name>
    <name evidence="7" type="ORF">MNKW57_09230</name>
</gene>
<accession>A0ABQ6LX56</accession>
<keyword evidence="5 6" id="KW-0472">Membrane</keyword>
<organism evidence="7 8">
    <name type="scientific">Biformimicrobium ophioploci</name>
    <dbReference type="NCBI Taxonomy" id="3036711"/>
    <lineage>
        <taxon>Bacteria</taxon>
        <taxon>Pseudomonadati</taxon>
        <taxon>Pseudomonadota</taxon>
        <taxon>Gammaproteobacteria</taxon>
        <taxon>Cellvibrionales</taxon>
        <taxon>Microbulbiferaceae</taxon>
        <taxon>Biformimicrobium</taxon>
    </lineage>
</organism>
<evidence type="ECO:0000313" key="8">
    <source>
        <dbReference type="Proteomes" id="UP001224392"/>
    </source>
</evidence>
<evidence type="ECO:0000256" key="4">
    <source>
        <dbReference type="ARBA" id="ARBA00022989"/>
    </source>
</evidence>
<dbReference type="InterPro" id="IPR010664">
    <property type="entry name" value="LipoPS_assembly_LptC-rel"/>
</dbReference>
<sequence length="192" mass="21432">MRTWIPLAVALLVALGLWIADSPPDQLGGKRPSRKQQNQAADLVIRGAQTSHFDKNGLLAYQFNSDKLTYFQYTRRDRADLVNPEIIFFEESEPRWQVTARTGRATNNGSNVVFRGNVVIERSGAGAESKLSTSELQMKPHDKYAHTNKTVTISNLGSQITGKGMKADLNKNHLELLSEVESTYETRQGTPE</sequence>
<dbReference type="PANTHER" id="PTHR37481">
    <property type="entry name" value="LIPOPOLYSACCHARIDE EXPORT SYSTEM PROTEIN LPTC"/>
    <property type="match status" value="1"/>
</dbReference>
<dbReference type="EMBL" id="BSYJ01000002">
    <property type="protein sequence ID" value="GMG86602.1"/>
    <property type="molecule type" value="Genomic_DNA"/>
</dbReference>
<dbReference type="NCBIfam" id="TIGR04409">
    <property type="entry name" value="LptC_YrbK"/>
    <property type="match status" value="1"/>
</dbReference>